<gene>
    <name evidence="1" type="ORF">BDY19DRAFT_901810</name>
</gene>
<accession>A0ACB8UKN2</accession>
<proteinExistence type="predicted"/>
<dbReference type="EMBL" id="MU274900">
    <property type="protein sequence ID" value="KAI0094682.1"/>
    <property type="molecule type" value="Genomic_DNA"/>
</dbReference>
<evidence type="ECO:0000313" key="2">
    <source>
        <dbReference type="Proteomes" id="UP001055072"/>
    </source>
</evidence>
<organism evidence="1 2">
    <name type="scientific">Irpex rosettiformis</name>
    <dbReference type="NCBI Taxonomy" id="378272"/>
    <lineage>
        <taxon>Eukaryota</taxon>
        <taxon>Fungi</taxon>
        <taxon>Dikarya</taxon>
        <taxon>Basidiomycota</taxon>
        <taxon>Agaricomycotina</taxon>
        <taxon>Agaricomycetes</taxon>
        <taxon>Polyporales</taxon>
        <taxon>Irpicaceae</taxon>
        <taxon>Irpex</taxon>
    </lineage>
</organism>
<evidence type="ECO:0000313" key="1">
    <source>
        <dbReference type="EMBL" id="KAI0094682.1"/>
    </source>
</evidence>
<dbReference type="Proteomes" id="UP001055072">
    <property type="component" value="Unassembled WGS sequence"/>
</dbReference>
<protein>
    <submittedName>
        <fullName evidence="1">Uncharacterized protein</fullName>
    </submittedName>
</protein>
<sequence>MSARLHHLAVPSHRRTIHKHGPYLKPDYVHQRPETTYSYSPAVDPITNDEALRVDLICKEHHEDSQLHTVDFLTDPSNNNGHNFPDSHFSTAKSSLRTSRGEGHWWQLSARDQSSYARRNHPSSITQYSTYILPNSGLYLSLPGSVLVLVVVFTGAYSIPRQANFRSQEEPGKVRHGLLTPA</sequence>
<keyword evidence="2" id="KW-1185">Reference proteome</keyword>
<reference evidence="1" key="1">
    <citation type="journal article" date="2021" name="Environ. Microbiol.">
        <title>Gene family expansions and transcriptome signatures uncover fungal adaptations to wood decay.</title>
        <authorList>
            <person name="Hage H."/>
            <person name="Miyauchi S."/>
            <person name="Viragh M."/>
            <person name="Drula E."/>
            <person name="Min B."/>
            <person name="Chaduli D."/>
            <person name="Navarro D."/>
            <person name="Favel A."/>
            <person name="Norest M."/>
            <person name="Lesage-Meessen L."/>
            <person name="Balint B."/>
            <person name="Merenyi Z."/>
            <person name="de Eugenio L."/>
            <person name="Morin E."/>
            <person name="Martinez A.T."/>
            <person name="Baldrian P."/>
            <person name="Stursova M."/>
            <person name="Martinez M.J."/>
            <person name="Novotny C."/>
            <person name="Magnuson J.K."/>
            <person name="Spatafora J.W."/>
            <person name="Maurice S."/>
            <person name="Pangilinan J."/>
            <person name="Andreopoulos W."/>
            <person name="LaButti K."/>
            <person name="Hundley H."/>
            <person name="Na H."/>
            <person name="Kuo A."/>
            <person name="Barry K."/>
            <person name="Lipzen A."/>
            <person name="Henrissat B."/>
            <person name="Riley R."/>
            <person name="Ahrendt S."/>
            <person name="Nagy L.G."/>
            <person name="Grigoriev I.V."/>
            <person name="Martin F."/>
            <person name="Rosso M.N."/>
        </authorList>
    </citation>
    <scope>NUCLEOTIDE SEQUENCE</scope>
    <source>
        <strain evidence="1">CBS 384.51</strain>
    </source>
</reference>
<comment type="caution">
    <text evidence="1">The sequence shown here is derived from an EMBL/GenBank/DDBJ whole genome shotgun (WGS) entry which is preliminary data.</text>
</comment>
<name>A0ACB8UKN2_9APHY</name>